<feature type="transmembrane region" description="Helical" evidence="6">
    <location>
        <begin position="92"/>
        <end position="114"/>
    </location>
</feature>
<organism evidence="8 9">
    <name type="scientific">Methylorubrum suomiense</name>
    <dbReference type="NCBI Taxonomy" id="144191"/>
    <lineage>
        <taxon>Bacteria</taxon>
        <taxon>Pseudomonadati</taxon>
        <taxon>Pseudomonadota</taxon>
        <taxon>Alphaproteobacteria</taxon>
        <taxon>Hyphomicrobiales</taxon>
        <taxon>Methylobacteriaceae</taxon>
        <taxon>Methylorubrum</taxon>
    </lineage>
</organism>
<evidence type="ECO:0000259" key="7">
    <source>
        <dbReference type="PROSITE" id="PS50850"/>
    </source>
</evidence>
<feature type="transmembrane region" description="Helical" evidence="6">
    <location>
        <begin position="150"/>
        <end position="168"/>
    </location>
</feature>
<evidence type="ECO:0000313" key="8">
    <source>
        <dbReference type="EMBL" id="GJE76886.1"/>
    </source>
</evidence>
<protein>
    <submittedName>
        <fullName evidence="8">Inner membrane transport protein YdhP</fullName>
    </submittedName>
</protein>
<dbReference type="Proteomes" id="UP001055093">
    <property type="component" value="Unassembled WGS sequence"/>
</dbReference>
<evidence type="ECO:0000256" key="2">
    <source>
        <dbReference type="ARBA" id="ARBA00022475"/>
    </source>
</evidence>
<feature type="transmembrane region" description="Helical" evidence="6">
    <location>
        <begin position="356"/>
        <end position="375"/>
    </location>
</feature>
<keyword evidence="5 6" id="KW-0472">Membrane</keyword>
<dbReference type="CDD" id="cd17324">
    <property type="entry name" value="MFS_NepI_like"/>
    <property type="match status" value="1"/>
</dbReference>
<feature type="transmembrane region" description="Helical" evidence="6">
    <location>
        <begin position="223"/>
        <end position="245"/>
    </location>
</feature>
<feature type="domain" description="Major facilitator superfamily (MFS) profile" evidence="7">
    <location>
        <begin position="26"/>
        <end position="401"/>
    </location>
</feature>
<feature type="transmembrane region" description="Helical" evidence="6">
    <location>
        <begin position="21"/>
        <end position="48"/>
    </location>
</feature>
<evidence type="ECO:0000256" key="6">
    <source>
        <dbReference type="SAM" id="Phobius"/>
    </source>
</evidence>
<keyword evidence="3 6" id="KW-0812">Transmembrane</keyword>
<reference evidence="8" key="2">
    <citation type="submission" date="2021-08" db="EMBL/GenBank/DDBJ databases">
        <authorList>
            <person name="Tani A."/>
            <person name="Ola A."/>
            <person name="Ogura Y."/>
            <person name="Katsura K."/>
            <person name="Hayashi T."/>
        </authorList>
    </citation>
    <scope>NUCLEOTIDE SEQUENCE</scope>
    <source>
        <strain evidence="8">DSM 14458</strain>
    </source>
</reference>
<dbReference type="SUPFAM" id="SSF103473">
    <property type="entry name" value="MFS general substrate transporter"/>
    <property type="match status" value="1"/>
</dbReference>
<evidence type="ECO:0000256" key="4">
    <source>
        <dbReference type="ARBA" id="ARBA00022989"/>
    </source>
</evidence>
<feature type="transmembrane region" description="Helical" evidence="6">
    <location>
        <begin position="120"/>
        <end position="138"/>
    </location>
</feature>
<evidence type="ECO:0000256" key="5">
    <source>
        <dbReference type="ARBA" id="ARBA00023136"/>
    </source>
</evidence>
<dbReference type="Pfam" id="PF07690">
    <property type="entry name" value="MFS_1"/>
    <property type="match status" value="1"/>
</dbReference>
<dbReference type="PANTHER" id="PTHR43124">
    <property type="entry name" value="PURINE EFFLUX PUMP PBUE"/>
    <property type="match status" value="1"/>
</dbReference>
<dbReference type="EMBL" id="BPRE01000011">
    <property type="protein sequence ID" value="GJE76886.1"/>
    <property type="molecule type" value="Genomic_DNA"/>
</dbReference>
<feature type="transmembrane region" description="Helical" evidence="6">
    <location>
        <begin position="180"/>
        <end position="202"/>
    </location>
</feature>
<feature type="transmembrane region" description="Helical" evidence="6">
    <location>
        <begin position="288"/>
        <end position="307"/>
    </location>
</feature>
<comment type="caution">
    <text evidence="8">The sequence shown here is derived from an EMBL/GenBank/DDBJ whole genome shotgun (WGS) entry which is preliminary data.</text>
</comment>
<comment type="subcellular location">
    <subcellularLocation>
        <location evidence="1">Cell membrane</location>
        <topology evidence="1">Multi-pass membrane protein</topology>
    </subcellularLocation>
</comment>
<evidence type="ECO:0000256" key="1">
    <source>
        <dbReference type="ARBA" id="ARBA00004651"/>
    </source>
</evidence>
<keyword evidence="4 6" id="KW-1133">Transmembrane helix</keyword>
<feature type="transmembrane region" description="Helical" evidence="6">
    <location>
        <begin position="381"/>
        <end position="398"/>
    </location>
</feature>
<keyword evidence="2" id="KW-1003">Cell membrane</keyword>
<keyword evidence="9" id="KW-1185">Reference proteome</keyword>
<dbReference type="PROSITE" id="PS50850">
    <property type="entry name" value="MFS"/>
    <property type="match status" value="1"/>
</dbReference>
<dbReference type="InterPro" id="IPR050189">
    <property type="entry name" value="MFS_Efflux_Transporters"/>
</dbReference>
<dbReference type="InterPro" id="IPR011701">
    <property type="entry name" value="MFS"/>
</dbReference>
<proteinExistence type="predicted"/>
<accession>A0ABQ4UX45</accession>
<dbReference type="InterPro" id="IPR020846">
    <property type="entry name" value="MFS_dom"/>
</dbReference>
<reference evidence="8" key="1">
    <citation type="journal article" date="2021" name="Front. Microbiol.">
        <title>Comprehensive Comparative Genomics and Phenotyping of Methylobacterium Species.</title>
        <authorList>
            <person name="Alessa O."/>
            <person name="Ogura Y."/>
            <person name="Fujitani Y."/>
            <person name="Takami H."/>
            <person name="Hayashi T."/>
            <person name="Sahin N."/>
            <person name="Tani A."/>
        </authorList>
    </citation>
    <scope>NUCLEOTIDE SEQUENCE</scope>
    <source>
        <strain evidence="8">DSM 14458</strain>
    </source>
</reference>
<evidence type="ECO:0000313" key="9">
    <source>
        <dbReference type="Proteomes" id="UP001055093"/>
    </source>
</evidence>
<dbReference type="Gene3D" id="1.20.1250.20">
    <property type="entry name" value="MFS general substrate transporter like domains"/>
    <property type="match status" value="2"/>
</dbReference>
<name>A0ABQ4UX45_9HYPH</name>
<gene>
    <name evidence="8" type="primary">ydhP</name>
    <name evidence="8" type="ORF">BGCPKDLD_3486</name>
</gene>
<dbReference type="PANTHER" id="PTHR43124:SF8">
    <property type="entry name" value="INNER MEMBRANE TRANSPORT PROTEIN YDHP"/>
    <property type="match status" value="1"/>
</dbReference>
<dbReference type="InterPro" id="IPR036259">
    <property type="entry name" value="MFS_trans_sf"/>
</dbReference>
<sequence>MFPAYRSAQKRAFTIISGRSPMLPLPILALAVASFGIGTTEFVIMGLLPEVARDFAVTIPQAGHLVSGYAMGVVIGAPIVAMATAPLPRKAALLALMAVFTLGNLACALAPAYWPLMAARVATAFAHGAFFGIGAIVARDLVPKEKRTQAVSLMFAGLTLANVLGVPLGTALGQALGWRATFWAVVGIGFAAGAAIAFALPSGMPGTRGGLAKEFRALGRWPVLRPMLVSTLSSVSFFTVFTYIAPFLTGVTGLTPGGVTGALFAAGVGLTVGNLAGGWLADRSLMGTVLGSFAALVVMLLILALVAPHAVPALAVLVLWSALAFALVSPLQVWVVEAASDAPNLASTLNQGAFNLGNATGAWLGGTALTLGAGYRELPMLAAAVSFLGLGLAATAVLRGKEKPSLSLAQGRS</sequence>
<feature type="transmembrane region" description="Helical" evidence="6">
    <location>
        <begin position="257"/>
        <end position="281"/>
    </location>
</feature>
<feature type="transmembrane region" description="Helical" evidence="6">
    <location>
        <begin position="68"/>
        <end position="85"/>
    </location>
</feature>
<evidence type="ECO:0000256" key="3">
    <source>
        <dbReference type="ARBA" id="ARBA00022692"/>
    </source>
</evidence>
<feature type="transmembrane region" description="Helical" evidence="6">
    <location>
        <begin position="313"/>
        <end position="335"/>
    </location>
</feature>